<gene>
    <name evidence="1" type="ORF">LTS18_004514</name>
</gene>
<dbReference type="EMBL" id="JAWDJW010001056">
    <property type="protein sequence ID" value="KAK3079574.1"/>
    <property type="molecule type" value="Genomic_DNA"/>
</dbReference>
<protein>
    <submittedName>
        <fullName evidence="1">Uncharacterized protein</fullName>
    </submittedName>
</protein>
<feature type="non-terminal residue" evidence="1">
    <location>
        <position position="171"/>
    </location>
</feature>
<reference evidence="1" key="1">
    <citation type="submission" date="2024-09" db="EMBL/GenBank/DDBJ databases">
        <title>Black Yeasts Isolated from many extreme environments.</title>
        <authorList>
            <person name="Coleine C."/>
            <person name="Stajich J.E."/>
            <person name="Selbmann L."/>
        </authorList>
    </citation>
    <scope>NUCLEOTIDE SEQUENCE</scope>
    <source>
        <strain evidence="1">CCFEE 5737</strain>
    </source>
</reference>
<evidence type="ECO:0000313" key="1">
    <source>
        <dbReference type="EMBL" id="KAK3079574.1"/>
    </source>
</evidence>
<sequence length="171" mass="20126">MKLSGDIEVLKEHFRRTIRKLFKIDLLNWSILEHISPLAYVFDWNEDSKSLDAETGKQSRHEDGVERARAYSEDANLQVEISTSAPSTGLPPGYRKKRLALDKWHATDELQRFDNLYIFLLNPGLYIVHDERTHELDLRTLLDGDFPHALAVRIRRLQELLRDMRRTLHHE</sequence>
<organism evidence="1 2">
    <name type="scientific">Coniosporium uncinatum</name>
    <dbReference type="NCBI Taxonomy" id="93489"/>
    <lineage>
        <taxon>Eukaryota</taxon>
        <taxon>Fungi</taxon>
        <taxon>Dikarya</taxon>
        <taxon>Ascomycota</taxon>
        <taxon>Pezizomycotina</taxon>
        <taxon>Dothideomycetes</taxon>
        <taxon>Dothideomycetes incertae sedis</taxon>
        <taxon>Coniosporium</taxon>
    </lineage>
</organism>
<name>A0ACC3DS39_9PEZI</name>
<evidence type="ECO:0000313" key="2">
    <source>
        <dbReference type="Proteomes" id="UP001186974"/>
    </source>
</evidence>
<dbReference type="Proteomes" id="UP001186974">
    <property type="component" value="Unassembled WGS sequence"/>
</dbReference>
<comment type="caution">
    <text evidence="1">The sequence shown here is derived from an EMBL/GenBank/DDBJ whole genome shotgun (WGS) entry which is preliminary data.</text>
</comment>
<proteinExistence type="predicted"/>
<accession>A0ACC3DS39</accession>
<keyword evidence="2" id="KW-1185">Reference proteome</keyword>